<feature type="compositionally biased region" description="Polar residues" evidence="1">
    <location>
        <begin position="199"/>
        <end position="211"/>
    </location>
</feature>
<gene>
    <name evidence="2" type="ORF">O181_020538</name>
</gene>
<feature type="region of interest" description="Disordered" evidence="1">
    <location>
        <begin position="199"/>
        <end position="237"/>
    </location>
</feature>
<comment type="caution">
    <text evidence="2">The sequence shown here is derived from an EMBL/GenBank/DDBJ whole genome shotgun (WGS) entry which is preliminary data.</text>
</comment>
<proteinExistence type="predicted"/>
<dbReference type="AlphaFoldDB" id="A0A9Q3CD42"/>
<sequence length="243" mass="26781">MVAAIQPGAKLGPIGHVISFIANWPPLGALWLLRHNPFPWPYPSVISLLGQFPPHQPPGLHLCFWAWGGLNGFFGPFRPATAPTAHRPWSAVGDPPEPKLVTNPLDPKLAKDPLDTNSAINPVGPNFRHGTISQPWPLATTRGHQIISVSVPLNLWGIISIPPHHPYSRLQAWCIYGIIYHYAPFLLSNPMVTFSGPNSTIPKSSSQNPTPISKEDYSAHQSDKLWRQSEDSSRIPKTCICRS</sequence>
<name>A0A9Q3CD42_9BASI</name>
<evidence type="ECO:0000313" key="2">
    <source>
        <dbReference type="EMBL" id="MBW0480823.1"/>
    </source>
</evidence>
<dbReference type="Proteomes" id="UP000765509">
    <property type="component" value="Unassembled WGS sequence"/>
</dbReference>
<reference evidence="2" key="1">
    <citation type="submission" date="2021-03" db="EMBL/GenBank/DDBJ databases">
        <title>Draft genome sequence of rust myrtle Austropuccinia psidii MF-1, a brazilian biotype.</title>
        <authorList>
            <person name="Quecine M.C."/>
            <person name="Pachon D.M.R."/>
            <person name="Bonatelli M.L."/>
            <person name="Correr F.H."/>
            <person name="Franceschini L.M."/>
            <person name="Leite T.F."/>
            <person name="Margarido G.R.A."/>
            <person name="Almeida C.A."/>
            <person name="Ferrarezi J.A."/>
            <person name="Labate C.A."/>
        </authorList>
    </citation>
    <scope>NUCLEOTIDE SEQUENCE</scope>
    <source>
        <strain evidence="2">MF-1</strain>
    </source>
</reference>
<accession>A0A9Q3CD42</accession>
<dbReference type="EMBL" id="AVOT02006123">
    <property type="protein sequence ID" value="MBW0480823.1"/>
    <property type="molecule type" value="Genomic_DNA"/>
</dbReference>
<protein>
    <submittedName>
        <fullName evidence="2">Uncharacterized protein</fullName>
    </submittedName>
</protein>
<evidence type="ECO:0000256" key="1">
    <source>
        <dbReference type="SAM" id="MobiDB-lite"/>
    </source>
</evidence>
<organism evidence="2 3">
    <name type="scientific">Austropuccinia psidii MF-1</name>
    <dbReference type="NCBI Taxonomy" id="1389203"/>
    <lineage>
        <taxon>Eukaryota</taxon>
        <taxon>Fungi</taxon>
        <taxon>Dikarya</taxon>
        <taxon>Basidiomycota</taxon>
        <taxon>Pucciniomycotina</taxon>
        <taxon>Pucciniomycetes</taxon>
        <taxon>Pucciniales</taxon>
        <taxon>Sphaerophragmiaceae</taxon>
        <taxon>Austropuccinia</taxon>
    </lineage>
</organism>
<feature type="compositionally biased region" description="Basic and acidic residues" evidence="1">
    <location>
        <begin position="213"/>
        <end position="234"/>
    </location>
</feature>
<evidence type="ECO:0000313" key="3">
    <source>
        <dbReference type="Proteomes" id="UP000765509"/>
    </source>
</evidence>
<keyword evidence="3" id="KW-1185">Reference proteome</keyword>